<dbReference type="InterPro" id="IPR002941">
    <property type="entry name" value="DNA_methylase_N4/N6"/>
</dbReference>
<proteinExistence type="inferred from homology"/>
<comment type="similarity">
    <text evidence="4">Belongs to the N(4)/N(6)-methyltransferase family.</text>
</comment>
<dbReference type="EC" id="2.1.1.-" evidence="4"/>
<dbReference type="Gene3D" id="3.40.50.150">
    <property type="entry name" value="Vaccinia Virus protein VP39"/>
    <property type="match status" value="2"/>
</dbReference>
<sequence>MAIPVLSSRSTHQDPFGGRQLDLLSPAYGSPHFPDEVPGAFGLSFSPALVRHLIHTHSRPGDTVLDCFLGGGTTVYEALMMGRQAVGVDCNERYVEEVRSRLLSGVGPSLYTADARSLPSLLEPESVDLVITQPPYGNTHPFSRHLSDDLSRLASREFLLAIEEVADSLWQVLKPGGLCALQIGDIKDRGRMMPLGFQFVHRFLSRGFSVKVMYDHRTPLSPLPLTLHPHEYLILFQKKESDKKQKTTKSARWIS</sequence>
<evidence type="ECO:0000313" key="7">
    <source>
        <dbReference type="Proteomes" id="UP001208017"/>
    </source>
</evidence>
<dbReference type="Proteomes" id="UP001208017">
    <property type="component" value="Unassembled WGS sequence"/>
</dbReference>
<dbReference type="SUPFAM" id="SSF53335">
    <property type="entry name" value="S-adenosyl-L-methionine-dependent methyltransferases"/>
    <property type="match status" value="1"/>
</dbReference>
<dbReference type="CDD" id="cd02440">
    <property type="entry name" value="AdoMet_MTases"/>
    <property type="match status" value="1"/>
</dbReference>
<dbReference type="RefSeq" id="WP_267150238.1">
    <property type="nucleotide sequence ID" value="NZ_JAPMLT010000001.1"/>
</dbReference>
<dbReference type="PRINTS" id="PR00508">
    <property type="entry name" value="S21N4MTFRASE"/>
</dbReference>
<dbReference type="EMBL" id="JAPMLT010000001">
    <property type="protein sequence ID" value="MCX7569009.1"/>
    <property type="molecule type" value="Genomic_DNA"/>
</dbReference>
<evidence type="ECO:0000256" key="4">
    <source>
        <dbReference type="RuleBase" id="RU362026"/>
    </source>
</evidence>
<evidence type="ECO:0000256" key="1">
    <source>
        <dbReference type="ARBA" id="ARBA00022603"/>
    </source>
</evidence>
<protein>
    <recommendedName>
        <fullName evidence="4">Methyltransferase</fullName>
        <ecNumber evidence="4">2.1.1.-</ecNumber>
    </recommendedName>
</protein>
<keyword evidence="7" id="KW-1185">Reference proteome</keyword>
<feature type="domain" description="DNA methylase N-4/N-6" evidence="5">
    <location>
        <begin position="40"/>
        <end position="97"/>
    </location>
</feature>
<accession>A0ABT3WWF3</accession>
<name>A0ABT3WWF3_9BACL</name>
<dbReference type="InterPro" id="IPR029063">
    <property type="entry name" value="SAM-dependent_MTases_sf"/>
</dbReference>
<keyword evidence="1 6" id="KW-0489">Methyltransferase</keyword>
<dbReference type="PANTHER" id="PTHR14911">
    <property type="entry name" value="THUMP DOMAIN-CONTAINING"/>
    <property type="match status" value="1"/>
</dbReference>
<dbReference type="GO" id="GO:0008168">
    <property type="term" value="F:methyltransferase activity"/>
    <property type="evidence" value="ECO:0007669"/>
    <property type="project" value="UniProtKB-KW"/>
</dbReference>
<keyword evidence="2" id="KW-0808">Transferase</keyword>
<comment type="caution">
    <text evidence="6">The sequence shown here is derived from an EMBL/GenBank/DDBJ whole genome shotgun (WGS) entry which is preliminary data.</text>
</comment>
<keyword evidence="3" id="KW-0680">Restriction system</keyword>
<evidence type="ECO:0000256" key="3">
    <source>
        <dbReference type="ARBA" id="ARBA00022747"/>
    </source>
</evidence>
<reference evidence="6 7" key="1">
    <citation type="submission" date="2022-11" db="EMBL/GenBank/DDBJ databases">
        <title>Study of microbial diversity in lake waters.</title>
        <authorList>
            <person name="Zhang J."/>
        </authorList>
    </citation>
    <scope>NUCLEOTIDE SEQUENCE [LARGE SCALE GENOMIC DNA]</scope>
    <source>
        <strain evidence="6 7">DT12</strain>
    </source>
</reference>
<dbReference type="PANTHER" id="PTHR14911:SF13">
    <property type="entry name" value="TRNA (GUANINE(6)-N2)-METHYLTRANSFERASE THUMP3"/>
    <property type="match status" value="1"/>
</dbReference>
<dbReference type="InterPro" id="IPR001091">
    <property type="entry name" value="RM_Methyltransferase"/>
</dbReference>
<dbReference type="GO" id="GO:0032259">
    <property type="term" value="P:methylation"/>
    <property type="evidence" value="ECO:0007669"/>
    <property type="project" value="UniProtKB-KW"/>
</dbReference>
<evidence type="ECO:0000259" key="5">
    <source>
        <dbReference type="Pfam" id="PF01555"/>
    </source>
</evidence>
<organism evidence="6 7">
    <name type="scientific">Tumebacillus lacus</name>
    <dbReference type="NCBI Taxonomy" id="2995335"/>
    <lineage>
        <taxon>Bacteria</taxon>
        <taxon>Bacillati</taxon>
        <taxon>Bacillota</taxon>
        <taxon>Bacilli</taxon>
        <taxon>Bacillales</taxon>
        <taxon>Alicyclobacillaceae</taxon>
        <taxon>Tumebacillus</taxon>
    </lineage>
</organism>
<gene>
    <name evidence="6" type="ORF">OS242_03405</name>
</gene>
<evidence type="ECO:0000256" key="2">
    <source>
        <dbReference type="ARBA" id="ARBA00022679"/>
    </source>
</evidence>
<evidence type="ECO:0000313" key="6">
    <source>
        <dbReference type="EMBL" id="MCX7569009.1"/>
    </source>
</evidence>
<dbReference type="Pfam" id="PF01555">
    <property type="entry name" value="N6_N4_Mtase"/>
    <property type="match status" value="1"/>
</dbReference>